<evidence type="ECO:0000256" key="1">
    <source>
        <dbReference type="SAM" id="SignalP"/>
    </source>
</evidence>
<proteinExistence type="predicted"/>
<reference evidence="2 3" key="1">
    <citation type="submission" date="2016-10" db="EMBL/GenBank/DDBJ databases">
        <authorList>
            <person name="Varghese N."/>
            <person name="Submissions S."/>
        </authorList>
    </citation>
    <scope>NUCLEOTIDE SEQUENCE [LARGE SCALE GENOMIC DNA]</scope>
    <source>
        <strain evidence="2 3">DSM 18839</strain>
    </source>
</reference>
<sequence>MKNIVWASLLAGFLSLGLSACYDQDGPMEQVGEAADEAVNDTQRAIKDAAD</sequence>
<feature type="chain" id="PRO_5034090751" description="Entericidin EcnA/B family protein" evidence="1">
    <location>
        <begin position="21"/>
        <end position="51"/>
    </location>
</feature>
<protein>
    <recommendedName>
        <fullName evidence="4">Entericidin EcnA/B family protein</fullName>
    </recommendedName>
</protein>
<name>A0A8G2F4C3_9PROT</name>
<dbReference type="Proteomes" id="UP000198615">
    <property type="component" value="Unassembled WGS sequence"/>
</dbReference>
<dbReference type="AlphaFoldDB" id="A0A8G2F4C3"/>
<keyword evidence="1" id="KW-0732">Signal</keyword>
<dbReference type="EMBL" id="FNBW01000011">
    <property type="protein sequence ID" value="SDG14625.1"/>
    <property type="molecule type" value="Genomic_DNA"/>
</dbReference>
<evidence type="ECO:0008006" key="4">
    <source>
        <dbReference type="Google" id="ProtNLM"/>
    </source>
</evidence>
<evidence type="ECO:0000313" key="2">
    <source>
        <dbReference type="EMBL" id="SDG14625.1"/>
    </source>
</evidence>
<feature type="signal peptide" evidence="1">
    <location>
        <begin position="1"/>
        <end position="20"/>
    </location>
</feature>
<dbReference type="PROSITE" id="PS51257">
    <property type="entry name" value="PROKAR_LIPOPROTEIN"/>
    <property type="match status" value="1"/>
</dbReference>
<evidence type="ECO:0000313" key="3">
    <source>
        <dbReference type="Proteomes" id="UP000198615"/>
    </source>
</evidence>
<accession>A0A8G2F4C3</accession>
<dbReference type="RefSeq" id="WP_169400806.1">
    <property type="nucleotide sequence ID" value="NZ_FNBW01000011.1"/>
</dbReference>
<organism evidence="2 3">
    <name type="scientific">Thalassobaculum litoreum DSM 18839</name>
    <dbReference type="NCBI Taxonomy" id="1123362"/>
    <lineage>
        <taxon>Bacteria</taxon>
        <taxon>Pseudomonadati</taxon>
        <taxon>Pseudomonadota</taxon>
        <taxon>Alphaproteobacteria</taxon>
        <taxon>Rhodospirillales</taxon>
        <taxon>Thalassobaculaceae</taxon>
        <taxon>Thalassobaculum</taxon>
    </lineage>
</organism>
<gene>
    <name evidence="2" type="ORF">SAMN05660686_03497</name>
</gene>
<keyword evidence="3" id="KW-1185">Reference proteome</keyword>
<comment type="caution">
    <text evidence="2">The sequence shown here is derived from an EMBL/GenBank/DDBJ whole genome shotgun (WGS) entry which is preliminary data.</text>
</comment>